<dbReference type="SUPFAM" id="SSF56601">
    <property type="entry name" value="beta-lactamase/transpeptidase-like"/>
    <property type="match status" value="1"/>
</dbReference>
<dbReference type="InterPro" id="IPR006311">
    <property type="entry name" value="TAT_signal"/>
</dbReference>
<accession>A0A7W9FY95</accession>
<feature type="transmembrane region" description="Helical" evidence="1">
    <location>
        <begin position="429"/>
        <end position="447"/>
    </location>
</feature>
<keyword evidence="1" id="KW-0472">Membrane</keyword>
<name>A0A7W9FY95_9ACTN</name>
<dbReference type="Pfam" id="PF00144">
    <property type="entry name" value="Beta-lactamase"/>
    <property type="match status" value="1"/>
</dbReference>
<evidence type="ECO:0000256" key="1">
    <source>
        <dbReference type="SAM" id="Phobius"/>
    </source>
</evidence>
<dbReference type="InterPro" id="IPR012338">
    <property type="entry name" value="Beta-lactam/transpept-like"/>
</dbReference>
<keyword evidence="1" id="KW-0812">Transmembrane</keyword>
<evidence type="ECO:0000313" key="4">
    <source>
        <dbReference type="Proteomes" id="UP000579153"/>
    </source>
</evidence>
<feature type="transmembrane region" description="Helical" evidence="1">
    <location>
        <begin position="388"/>
        <end position="408"/>
    </location>
</feature>
<reference evidence="3 4" key="1">
    <citation type="submission" date="2020-08" db="EMBL/GenBank/DDBJ databases">
        <title>Sequencing the genomes of 1000 actinobacteria strains.</title>
        <authorList>
            <person name="Klenk H.-P."/>
        </authorList>
    </citation>
    <scope>NUCLEOTIDE SEQUENCE [LARGE SCALE GENOMIC DNA]</scope>
    <source>
        <strain evidence="3 4">DSM 45507</strain>
    </source>
</reference>
<feature type="transmembrane region" description="Helical" evidence="1">
    <location>
        <begin position="484"/>
        <end position="509"/>
    </location>
</feature>
<protein>
    <submittedName>
        <fullName evidence="3">CubicO group peptidase (Beta-lactamase class C family)</fullName>
    </submittedName>
</protein>
<keyword evidence="4" id="KW-1185">Reference proteome</keyword>
<gene>
    <name evidence="3" type="ORF">HD596_000509</name>
</gene>
<dbReference type="AlphaFoldDB" id="A0A7W9FY95"/>
<feature type="transmembrane region" description="Helical" evidence="1">
    <location>
        <begin position="20"/>
        <end position="38"/>
    </location>
</feature>
<dbReference type="PANTHER" id="PTHR46825:SF9">
    <property type="entry name" value="BETA-LACTAMASE-RELATED DOMAIN-CONTAINING PROTEIN"/>
    <property type="match status" value="1"/>
</dbReference>
<dbReference type="InterPro" id="IPR050491">
    <property type="entry name" value="AmpC-like"/>
</dbReference>
<dbReference type="PANTHER" id="PTHR46825">
    <property type="entry name" value="D-ALANYL-D-ALANINE-CARBOXYPEPTIDASE/ENDOPEPTIDASE AMPH"/>
    <property type="match status" value="1"/>
</dbReference>
<organism evidence="3 4">
    <name type="scientific">Nonomuraea jabiensis</name>
    <dbReference type="NCBI Taxonomy" id="882448"/>
    <lineage>
        <taxon>Bacteria</taxon>
        <taxon>Bacillati</taxon>
        <taxon>Actinomycetota</taxon>
        <taxon>Actinomycetes</taxon>
        <taxon>Streptosporangiales</taxon>
        <taxon>Streptosporangiaceae</taxon>
        <taxon>Nonomuraea</taxon>
    </lineage>
</organism>
<evidence type="ECO:0000313" key="3">
    <source>
        <dbReference type="EMBL" id="MBB5773753.1"/>
    </source>
</evidence>
<sequence>MTTTIDQHAAHGRRRRRRRALIVLAAVAAAAPLAGLLAPRGLRLGPESTGDAALARVVREAAWPSAGHHALAVALIDKGVVRTAGVGTTDAPGGRPVDDRTPFEFGSVTKTMTAMIFADMVKKGELTPRTTVGEIFPGRSFRDPSVANTSLEELAGHRSGIPSVPASVTSAAVLGSLVGGNPYGGWSARDVVDDAAASVATGRGEIAYSNLGFALLGQALAAKAGDTYDGLLRRRLLEPLGMRDTVLVSDPHSLPRGHATGHLTSGHDALPWASDGYAPTGAGGWSTSADLARFVAAVLDGTAPGTDATRPRWHLAEHDSVGYGWRTTNGVTWHDGHTAGFSSYVGLDRTSGRGVVVLGDTSAAVDYIGLRLLGKDRPSERDLLTGELPVLASTLLCLVAAARTLEIAARRPGRRLLPVPDRLKIVSMAWRAIVLLAASWTFGTWNILWPPLWPAVAALVAAGVAVAGPRWVRLPVARGPRPRLRWATTMASVLLWAAVAAVVVIAWAAR</sequence>
<dbReference type="RefSeq" id="WP_185067683.1">
    <property type="nucleotide sequence ID" value="NZ_JACHMB010000001.1"/>
</dbReference>
<comment type="caution">
    <text evidence="3">The sequence shown here is derived from an EMBL/GenBank/DDBJ whole genome shotgun (WGS) entry which is preliminary data.</text>
</comment>
<keyword evidence="1" id="KW-1133">Transmembrane helix</keyword>
<feature type="transmembrane region" description="Helical" evidence="1">
    <location>
        <begin position="453"/>
        <end position="472"/>
    </location>
</feature>
<dbReference type="InterPro" id="IPR001466">
    <property type="entry name" value="Beta-lactam-related"/>
</dbReference>
<proteinExistence type="predicted"/>
<dbReference type="EMBL" id="JACHMB010000001">
    <property type="protein sequence ID" value="MBB5773753.1"/>
    <property type="molecule type" value="Genomic_DNA"/>
</dbReference>
<evidence type="ECO:0000259" key="2">
    <source>
        <dbReference type="Pfam" id="PF00144"/>
    </source>
</evidence>
<feature type="domain" description="Beta-lactamase-related" evidence="2">
    <location>
        <begin position="66"/>
        <end position="358"/>
    </location>
</feature>
<dbReference type="Gene3D" id="3.40.710.10">
    <property type="entry name" value="DD-peptidase/beta-lactamase superfamily"/>
    <property type="match status" value="1"/>
</dbReference>
<dbReference type="PROSITE" id="PS51318">
    <property type="entry name" value="TAT"/>
    <property type="match status" value="1"/>
</dbReference>
<dbReference type="Proteomes" id="UP000579153">
    <property type="component" value="Unassembled WGS sequence"/>
</dbReference>